<keyword evidence="2" id="KW-1003">Cell membrane</keyword>
<feature type="transmembrane region" description="Helical" evidence="8">
    <location>
        <begin position="424"/>
        <end position="446"/>
    </location>
</feature>
<evidence type="ECO:0000256" key="4">
    <source>
        <dbReference type="ARBA" id="ARBA00022989"/>
    </source>
</evidence>
<evidence type="ECO:0000256" key="6">
    <source>
        <dbReference type="ARBA" id="ARBA00038076"/>
    </source>
</evidence>
<accession>A0A518CUI7</accession>
<keyword evidence="3 8" id="KW-0812">Transmembrane</keyword>
<dbReference type="Proteomes" id="UP000317178">
    <property type="component" value="Chromosome"/>
</dbReference>
<protein>
    <submittedName>
        <fullName evidence="11">Outer membrane-specific lipoprotein transporter subunit LolE</fullName>
    </submittedName>
</protein>
<dbReference type="EMBL" id="CP036281">
    <property type="protein sequence ID" value="QDU82854.1"/>
    <property type="molecule type" value="Genomic_DNA"/>
</dbReference>
<sequence>MSVWQIIIKEISHRKLNFCLSLLAVAVAVGFLTGALSLLKAESEITHWLQDQQQAEFTRKIELKEQEVQQAGAELQDAVRKITKGLGFNILILPENQDLNQLHLEGELSETFPEEYVTRLAESKIVTINHLLPMVSEKLNWEEQGMEIILTGTRGEVPFLHRVSKKPLQDQVPAGQMVIGHQIQQQLKLKTGDQVTLKGKEFEISEVREEQGTVDDSTVWINLKEAQELLDRQNLLNAILALECNCATLDRVTEIREELASVLPGTKIIERGPPALARAEARNKAKQTAEESLAREKIMGEALLADEQGNRKQREQQLSFFTTMMVAFIIICATMWLGLLTYNNVRQRRNEIAILRAFGVRSYQILTTIIGRNILIGILGAFAGILLGIVAGSFYAEWSSVQASAAYEAPLNLQSSDLRDGSSLLLVFLLAPVLALIAGWFPALLASREDPASILQSEN</sequence>
<gene>
    <name evidence="11" type="ORF">Pla110_46170</name>
</gene>
<evidence type="ECO:0000256" key="5">
    <source>
        <dbReference type="ARBA" id="ARBA00023136"/>
    </source>
</evidence>
<keyword evidence="12" id="KW-1185">Reference proteome</keyword>
<organism evidence="11 12">
    <name type="scientific">Polystyrenella longa</name>
    <dbReference type="NCBI Taxonomy" id="2528007"/>
    <lineage>
        <taxon>Bacteria</taxon>
        <taxon>Pseudomonadati</taxon>
        <taxon>Planctomycetota</taxon>
        <taxon>Planctomycetia</taxon>
        <taxon>Planctomycetales</taxon>
        <taxon>Planctomycetaceae</taxon>
        <taxon>Polystyrenella</taxon>
    </lineage>
</organism>
<dbReference type="KEGG" id="plon:Pla110_46170"/>
<feature type="coiled-coil region" evidence="7">
    <location>
        <begin position="54"/>
        <end position="81"/>
    </location>
</feature>
<keyword evidence="7" id="KW-0175">Coiled coil</keyword>
<dbReference type="AlphaFoldDB" id="A0A518CUI7"/>
<feature type="transmembrane region" description="Helical" evidence="8">
    <location>
        <begin position="374"/>
        <end position="396"/>
    </location>
</feature>
<evidence type="ECO:0000256" key="7">
    <source>
        <dbReference type="SAM" id="Coils"/>
    </source>
</evidence>
<keyword evidence="11" id="KW-0449">Lipoprotein</keyword>
<comment type="subcellular location">
    <subcellularLocation>
        <location evidence="1">Cell membrane</location>
        <topology evidence="1">Multi-pass membrane protein</topology>
    </subcellularLocation>
</comment>
<keyword evidence="5 8" id="KW-0472">Membrane</keyword>
<proteinExistence type="inferred from homology"/>
<dbReference type="PANTHER" id="PTHR30572">
    <property type="entry name" value="MEMBRANE COMPONENT OF TRANSPORTER-RELATED"/>
    <property type="match status" value="1"/>
</dbReference>
<dbReference type="Pfam" id="PF12704">
    <property type="entry name" value="MacB_PCD"/>
    <property type="match status" value="1"/>
</dbReference>
<evidence type="ECO:0000256" key="2">
    <source>
        <dbReference type="ARBA" id="ARBA00022475"/>
    </source>
</evidence>
<feature type="transmembrane region" description="Helical" evidence="8">
    <location>
        <begin position="318"/>
        <end position="340"/>
    </location>
</feature>
<evidence type="ECO:0000313" key="11">
    <source>
        <dbReference type="EMBL" id="QDU82854.1"/>
    </source>
</evidence>
<dbReference type="RefSeq" id="WP_144999377.1">
    <property type="nucleotide sequence ID" value="NZ_CP036281.1"/>
</dbReference>
<reference evidence="11 12" key="1">
    <citation type="submission" date="2019-02" db="EMBL/GenBank/DDBJ databases">
        <title>Deep-cultivation of Planctomycetes and their phenomic and genomic characterization uncovers novel biology.</title>
        <authorList>
            <person name="Wiegand S."/>
            <person name="Jogler M."/>
            <person name="Boedeker C."/>
            <person name="Pinto D."/>
            <person name="Vollmers J."/>
            <person name="Rivas-Marin E."/>
            <person name="Kohn T."/>
            <person name="Peeters S.H."/>
            <person name="Heuer A."/>
            <person name="Rast P."/>
            <person name="Oberbeckmann S."/>
            <person name="Bunk B."/>
            <person name="Jeske O."/>
            <person name="Meyerdierks A."/>
            <person name="Storesund J.E."/>
            <person name="Kallscheuer N."/>
            <person name="Luecker S."/>
            <person name="Lage O.M."/>
            <person name="Pohl T."/>
            <person name="Merkel B.J."/>
            <person name="Hornburger P."/>
            <person name="Mueller R.-W."/>
            <person name="Bruemmer F."/>
            <person name="Labrenz M."/>
            <person name="Spormann A.M."/>
            <person name="Op den Camp H."/>
            <person name="Overmann J."/>
            <person name="Amann R."/>
            <person name="Jetten M.S.M."/>
            <person name="Mascher T."/>
            <person name="Medema M.H."/>
            <person name="Devos D.P."/>
            <person name="Kaster A.-K."/>
            <person name="Ovreas L."/>
            <person name="Rohde M."/>
            <person name="Galperin M.Y."/>
            <person name="Jogler C."/>
        </authorList>
    </citation>
    <scope>NUCLEOTIDE SEQUENCE [LARGE SCALE GENOMIC DNA]</scope>
    <source>
        <strain evidence="11 12">Pla110</strain>
    </source>
</reference>
<evidence type="ECO:0000313" key="12">
    <source>
        <dbReference type="Proteomes" id="UP000317178"/>
    </source>
</evidence>
<feature type="domain" description="MacB-like periplasmic core" evidence="10">
    <location>
        <begin position="20"/>
        <end position="232"/>
    </location>
</feature>
<evidence type="ECO:0000256" key="8">
    <source>
        <dbReference type="SAM" id="Phobius"/>
    </source>
</evidence>
<dbReference type="GO" id="GO:0005886">
    <property type="term" value="C:plasma membrane"/>
    <property type="evidence" value="ECO:0007669"/>
    <property type="project" value="UniProtKB-SubCell"/>
</dbReference>
<evidence type="ECO:0000256" key="3">
    <source>
        <dbReference type="ARBA" id="ARBA00022692"/>
    </source>
</evidence>
<evidence type="ECO:0000259" key="10">
    <source>
        <dbReference type="Pfam" id="PF12704"/>
    </source>
</evidence>
<dbReference type="OrthoDB" id="274210at2"/>
<keyword evidence="4 8" id="KW-1133">Transmembrane helix</keyword>
<dbReference type="GO" id="GO:0022857">
    <property type="term" value="F:transmembrane transporter activity"/>
    <property type="evidence" value="ECO:0007669"/>
    <property type="project" value="TreeGrafter"/>
</dbReference>
<evidence type="ECO:0000259" key="9">
    <source>
        <dbReference type="Pfam" id="PF02687"/>
    </source>
</evidence>
<feature type="domain" description="ABC3 transporter permease C-terminal" evidence="9">
    <location>
        <begin position="324"/>
        <end position="451"/>
    </location>
</feature>
<comment type="similarity">
    <text evidence="6">Belongs to the ABC-4 integral membrane protein family.</text>
</comment>
<evidence type="ECO:0000256" key="1">
    <source>
        <dbReference type="ARBA" id="ARBA00004651"/>
    </source>
</evidence>
<dbReference type="InterPro" id="IPR025857">
    <property type="entry name" value="MacB_PCD"/>
</dbReference>
<dbReference type="InterPro" id="IPR003838">
    <property type="entry name" value="ABC3_permease_C"/>
</dbReference>
<name>A0A518CUI7_9PLAN</name>
<dbReference type="PANTHER" id="PTHR30572:SF4">
    <property type="entry name" value="ABC TRANSPORTER PERMEASE YTRF"/>
    <property type="match status" value="1"/>
</dbReference>
<dbReference type="InterPro" id="IPR050250">
    <property type="entry name" value="Macrolide_Exporter_MacB"/>
</dbReference>
<dbReference type="Pfam" id="PF02687">
    <property type="entry name" value="FtsX"/>
    <property type="match status" value="1"/>
</dbReference>